<keyword evidence="2" id="KW-0732">Signal</keyword>
<evidence type="ECO:0000313" key="4">
    <source>
        <dbReference type="Proteomes" id="UP001059380"/>
    </source>
</evidence>
<dbReference type="Pfam" id="PF07642">
    <property type="entry name" value="BBP2"/>
    <property type="match status" value="1"/>
</dbReference>
<evidence type="ECO:0000256" key="1">
    <source>
        <dbReference type="SAM" id="MobiDB-lite"/>
    </source>
</evidence>
<reference evidence="3" key="1">
    <citation type="submission" date="2021-04" db="EMBL/GenBank/DDBJ databases">
        <title>Phylogenetic analysis of Acidobacteriaceae.</title>
        <authorList>
            <person name="Qiu L."/>
            <person name="Zhang Q."/>
        </authorList>
    </citation>
    <scope>NUCLEOTIDE SEQUENCE</scope>
    <source>
        <strain evidence="3">DSM 25168</strain>
    </source>
</reference>
<dbReference type="Proteomes" id="UP001059380">
    <property type="component" value="Chromosome"/>
</dbReference>
<dbReference type="EMBL" id="CP093313">
    <property type="protein sequence ID" value="UWZ86966.1"/>
    <property type="molecule type" value="Genomic_DNA"/>
</dbReference>
<protein>
    <submittedName>
        <fullName evidence="3">Porin</fullName>
    </submittedName>
</protein>
<feature type="signal peptide" evidence="2">
    <location>
        <begin position="1"/>
        <end position="21"/>
    </location>
</feature>
<proteinExistence type="predicted"/>
<organism evidence="3 4">
    <name type="scientific">Occallatibacter riparius</name>
    <dbReference type="NCBI Taxonomy" id="1002689"/>
    <lineage>
        <taxon>Bacteria</taxon>
        <taxon>Pseudomonadati</taxon>
        <taxon>Acidobacteriota</taxon>
        <taxon>Terriglobia</taxon>
        <taxon>Terriglobales</taxon>
        <taxon>Acidobacteriaceae</taxon>
        <taxon>Occallatibacter</taxon>
    </lineage>
</organism>
<dbReference type="InterPro" id="IPR011486">
    <property type="entry name" value="BBP2"/>
</dbReference>
<dbReference type="RefSeq" id="WP_260796605.1">
    <property type="nucleotide sequence ID" value="NZ_CP093313.1"/>
</dbReference>
<evidence type="ECO:0000313" key="3">
    <source>
        <dbReference type="EMBL" id="UWZ86966.1"/>
    </source>
</evidence>
<gene>
    <name evidence="3" type="ORF">MOP44_13685</name>
</gene>
<dbReference type="AlphaFoldDB" id="A0A9J7BZA5"/>
<accession>A0A9J7BZA5</accession>
<dbReference type="KEGG" id="orp:MOP44_13685"/>
<feature type="compositionally biased region" description="Low complexity" evidence="1">
    <location>
        <begin position="28"/>
        <end position="41"/>
    </location>
</feature>
<evidence type="ECO:0000256" key="2">
    <source>
        <dbReference type="SAM" id="SignalP"/>
    </source>
</evidence>
<sequence length="399" mass="42283">MSRKSFPISHAFLLLMFPILAAPIVAQDQQSSQPAPSSEPSVPVPLPTPSITGPLQGAPPHTVDSGPLGKISINGVLTGFGVGQSCPVAGDSDGHAALNNGQVWAQKVDGWWQFYVQAGAYNVLAVGAPFLATEKNITDLWSPVPVAYLKLVPAKNTSIQIGSLPALLGAEYTFDFQNMNVERGLLWTQANAINRGVQVNQAMGKFAASLSWNDGYYSNRYSWLSGSLSYTNGPHSIAFQGMGNLSQTAYRTTATPVQNNGRMYALTYTYTKGNWIVMPAWQYGDVPTNAAAGVARGAATQGGALFVSRTFKHGFSLAGRGEYLGSTGSAAENSVNLIYGPGSAAWSLTGTPAWQKKVFFMRGDVSYVRASSIAADSAFGAEGTKADQTRGVLEVGFLF</sequence>
<keyword evidence="4" id="KW-1185">Reference proteome</keyword>
<feature type="region of interest" description="Disordered" evidence="1">
    <location>
        <begin position="28"/>
        <end position="59"/>
    </location>
</feature>
<feature type="chain" id="PRO_5039931167" evidence="2">
    <location>
        <begin position="22"/>
        <end position="399"/>
    </location>
</feature>
<name>A0A9J7BZA5_9BACT</name>